<keyword evidence="1" id="KW-1133">Transmembrane helix</keyword>
<dbReference type="AlphaFoldDB" id="A0A2G8IVS7"/>
<reference evidence="2 3" key="1">
    <citation type="submission" date="2017-11" db="EMBL/GenBank/DDBJ databases">
        <title>Draft genome sequence of Bacillus pumilus 51_5il from lake Gorkoye (Russia: Novosibirsk region).</title>
        <authorList>
            <person name="Shipova A.A."/>
            <person name="Rozanov A.S."/>
            <person name="Bryanskaya A.V."/>
            <person name="Peltek S.E."/>
        </authorList>
    </citation>
    <scope>NUCLEOTIDE SEQUENCE [LARGE SCALE GENOMIC DNA]</scope>
    <source>
        <strain evidence="2 3">51_5il</strain>
    </source>
</reference>
<proteinExistence type="predicted"/>
<dbReference type="Proteomes" id="UP000230768">
    <property type="component" value="Unassembled WGS sequence"/>
</dbReference>
<organism evidence="2 3">
    <name type="scientific">Bacillus pumilus</name>
    <name type="common">Bacillus mesentericus</name>
    <dbReference type="NCBI Taxonomy" id="1408"/>
    <lineage>
        <taxon>Bacteria</taxon>
        <taxon>Bacillati</taxon>
        <taxon>Bacillota</taxon>
        <taxon>Bacilli</taxon>
        <taxon>Bacillales</taxon>
        <taxon>Bacillaceae</taxon>
        <taxon>Bacillus</taxon>
    </lineage>
</organism>
<keyword evidence="1" id="KW-0472">Membrane</keyword>
<name>A0A2G8IVS7_BACPU</name>
<evidence type="ECO:0000256" key="1">
    <source>
        <dbReference type="SAM" id="Phobius"/>
    </source>
</evidence>
<gene>
    <name evidence="2" type="ORF">CTV99_07300</name>
</gene>
<dbReference type="EMBL" id="PEKP01000007">
    <property type="protein sequence ID" value="PIK27600.1"/>
    <property type="molecule type" value="Genomic_DNA"/>
</dbReference>
<accession>A0A2G8IVS7</accession>
<evidence type="ECO:0000313" key="3">
    <source>
        <dbReference type="Proteomes" id="UP000230768"/>
    </source>
</evidence>
<feature type="transmembrane region" description="Helical" evidence="1">
    <location>
        <begin position="6"/>
        <end position="27"/>
    </location>
</feature>
<keyword evidence="1" id="KW-0812">Transmembrane</keyword>
<evidence type="ECO:0000313" key="2">
    <source>
        <dbReference type="EMBL" id="PIK27600.1"/>
    </source>
</evidence>
<protein>
    <submittedName>
        <fullName evidence="2">Uncharacterized protein</fullName>
    </submittedName>
</protein>
<sequence>MNIFVAAFIYKPIFILYIFDAFTLMSLKKLIRNQPPISIVSLIQKQATEILKNKSAPKTLI</sequence>
<comment type="caution">
    <text evidence="2">The sequence shown here is derived from an EMBL/GenBank/DDBJ whole genome shotgun (WGS) entry which is preliminary data.</text>
</comment>